<sequence length="64" mass="7358">MSLMKMTYPLAHAAATDEGNRSMRAGGRRRWSEEDYNASAKEFNRIFPVDQDIRICCPPKEIQP</sequence>
<evidence type="ECO:0000313" key="1">
    <source>
        <dbReference type="EMBL" id="QJA44015.1"/>
    </source>
</evidence>
<accession>A0A6H1Z9Q4</accession>
<organism evidence="1">
    <name type="scientific">viral metagenome</name>
    <dbReference type="NCBI Taxonomy" id="1070528"/>
    <lineage>
        <taxon>unclassified sequences</taxon>
        <taxon>metagenomes</taxon>
        <taxon>organismal metagenomes</taxon>
    </lineage>
</organism>
<dbReference type="EMBL" id="MT143972">
    <property type="protein sequence ID" value="QJA44015.1"/>
    <property type="molecule type" value="Genomic_DNA"/>
</dbReference>
<dbReference type="EMBL" id="MT144591">
    <property type="protein sequence ID" value="QJH93752.1"/>
    <property type="molecule type" value="Genomic_DNA"/>
</dbReference>
<gene>
    <name evidence="1" type="ORF">TM448A00065_0061</name>
    <name evidence="2" type="ORF">TM448B00134_0046</name>
</gene>
<evidence type="ECO:0000313" key="2">
    <source>
        <dbReference type="EMBL" id="QJH93752.1"/>
    </source>
</evidence>
<dbReference type="AlphaFoldDB" id="A0A6H1Z9Q4"/>
<reference evidence="1" key="1">
    <citation type="submission" date="2020-03" db="EMBL/GenBank/DDBJ databases">
        <title>The deep terrestrial virosphere.</title>
        <authorList>
            <person name="Holmfeldt K."/>
            <person name="Nilsson E."/>
            <person name="Simone D."/>
            <person name="Lopez-Fernandez M."/>
            <person name="Wu X."/>
            <person name="de Brujin I."/>
            <person name="Lundin D."/>
            <person name="Andersson A."/>
            <person name="Bertilsson S."/>
            <person name="Dopson M."/>
        </authorList>
    </citation>
    <scope>NUCLEOTIDE SEQUENCE</scope>
    <source>
        <strain evidence="1">TM448A00065</strain>
        <strain evidence="2">TM448B00134</strain>
    </source>
</reference>
<name>A0A6H1Z9Q4_9ZZZZ</name>
<protein>
    <submittedName>
        <fullName evidence="1">Uncharacterized protein</fullName>
    </submittedName>
</protein>
<proteinExistence type="predicted"/>